<dbReference type="Proteomes" id="UP001444661">
    <property type="component" value="Unassembled WGS sequence"/>
</dbReference>
<dbReference type="EMBL" id="JAQQWK010000011">
    <property type="protein sequence ID" value="KAK8023682.1"/>
    <property type="molecule type" value="Genomic_DNA"/>
</dbReference>
<proteinExistence type="predicted"/>
<organism evidence="1 2">
    <name type="scientific">Apiospora rasikravindrae</name>
    <dbReference type="NCBI Taxonomy" id="990691"/>
    <lineage>
        <taxon>Eukaryota</taxon>
        <taxon>Fungi</taxon>
        <taxon>Dikarya</taxon>
        <taxon>Ascomycota</taxon>
        <taxon>Pezizomycotina</taxon>
        <taxon>Sordariomycetes</taxon>
        <taxon>Xylariomycetidae</taxon>
        <taxon>Amphisphaeriales</taxon>
        <taxon>Apiosporaceae</taxon>
        <taxon>Apiospora</taxon>
    </lineage>
</organism>
<gene>
    <name evidence="1" type="ORF">PG993_011748</name>
</gene>
<comment type="caution">
    <text evidence="1">The sequence shown here is derived from an EMBL/GenBank/DDBJ whole genome shotgun (WGS) entry which is preliminary data.</text>
</comment>
<protein>
    <submittedName>
        <fullName evidence="1">Uncharacterized protein</fullName>
    </submittedName>
</protein>
<evidence type="ECO:0000313" key="1">
    <source>
        <dbReference type="EMBL" id="KAK8023682.1"/>
    </source>
</evidence>
<accession>A0ABR1S0H3</accession>
<evidence type="ECO:0000313" key="2">
    <source>
        <dbReference type="Proteomes" id="UP001444661"/>
    </source>
</evidence>
<reference evidence="1 2" key="1">
    <citation type="submission" date="2023-01" db="EMBL/GenBank/DDBJ databases">
        <title>Analysis of 21 Apiospora genomes using comparative genomics revels a genus with tremendous synthesis potential of carbohydrate active enzymes and secondary metabolites.</title>
        <authorList>
            <person name="Sorensen T."/>
        </authorList>
    </citation>
    <scope>NUCLEOTIDE SEQUENCE [LARGE SCALE GENOMIC DNA]</scope>
    <source>
        <strain evidence="1 2">CBS 33761</strain>
    </source>
</reference>
<name>A0ABR1S0H3_9PEZI</name>
<keyword evidence="2" id="KW-1185">Reference proteome</keyword>
<sequence length="233" mass="25700">MIAGNDCGFAQFVHRHAAEMAINQMQGYPIGNSCVLLSGGRSQNNLGVGTPYCPAPRSPSLSWELVMAAVTTTTTMTITTSKNFAFLLQEAPKVLEPEVEGYSYCWGLGSMGFPAERTSQTYAFVGLGSSSGTVSELPLGMTYDDDPFTGFTVPAVYNPYEGLAFVKLAEIALRQHHFLTIAIAEKESKRLHTKADPTLAMQETVHLRSFFKKRNKKGKQGRWWREERRTSGC</sequence>